<evidence type="ECO:0000313" key="1">
    <source>
        <dbReference type="EMBL" id="EET79577.1"/>
    </source>
</evidence>
<dbReference type="AlphaFoldDB" id="C6RGM7"/>
<gene>
    <name evidence="1" type="ORF">CAMSH0001_0684</name>
</gene>
<evidence type="ECO:0000313" key="2">
    <source>
        <dbReference type="Proteomes" id="UP000003107"/>
    </source>
</evidence>
<sequence length="39" mass="4246">MDLYFACTKASRGAKFNASAPRVAAQNSTILLSEMLVRL</sequence>
<reference evidence="1 2" key="1">
    <citation type="submission" date="2009-07" db="EMBL/GenBank/DDBJ databases">
        <authorList>
            <person name="Madupu R."/>
            <person name="Sebastian Y."/>
            <person name="Durkin A.S."/>
            <person name="Torralba M."/>
            <person name="Methe B."/>
            <person name="Sutton G.G."/>
            <person name="Strausberg R.L."/>
            <person name="Nelson K.E."/>
        </authorList>
    </citation>
    <scope>NUCLEOTIDE SEQUENCE [LARGE SCALE GENOMIC DNA]</scope>
    <source>
        <strain evidence="1 2">RM3277</strain>
    </source>
</reference>
<dbReference type="EMBL" id="ACVQ01000019">
    <property type="protein sequence ID" value="EET79577.1"/>
    <property type="molecule type" value="Genomic_DNA"/>
</dbReference>
<accession>C6RGM7</accession>
<dbReference type="Proteomes" id="UP000003107">
    <property type="component" value="Unassembled WGS sequence"/>
</dbReference>
<protein>
    <submittedName>
        <fullName evidence="1">Uncharacterized protein</fullName>
    </submittedName>
</protein>
<keyword evidence="2" id="KW-1185">Reference proteome</keyword>
<comment type="caution">
    <text evidence="1">The sequence shown here is derived from an EMBL/GenBank/DDBJ whole genome shotgun (WGS) entry which is preliminary data.</text>
</comment>
<name>C6RGM7_9BACT</name>
<organism evidence="1 2">
    <name type="scientific">Campylobacter showae RM3277</name>
    <dbReference type="NCBI Taxonomy" id="553219"/>
    <lineage>
        <taxon>Bacteria</taxon>
        <taxon>Pseudomonadati</taxon>
        <taxon>Campylobacterota</taxon>
        <taxon>Epsilonproteobacteria</taxon>
        <taxon>Campylobacterales</taxon>
        <taxon>Campylobacteraceae</taxon>
        <taxon>Campylobacter</taxon>
    </lineage>
</organism>
<proteinExistence type="predicted"/>
<dbReference type="STRING" id="553219.CAMSH0001_0684"/>